<dbReference type="AlphaFoldDB" id="A0A1Y2CDY0"/>
<dbReference type="SUPFAM" id="SSF57850">
    <property type="entry name" value="RING/U-box"/>
    <property type="match status" value="1"/>
</dbReference>
<evidence type="ECO:0000256" key="9">
    <source>
        <dbReference type="ARBA" id="ARBA00022833"/>
    </source>
</evidence>
<dbReference type="PROSITE" id="PS50089">
    <property type="entry name" value="ZF_RING_2"/>
    <property type="match status" value="1"/>
</dbReference>
<evidence type="ECO:0000259" key="13">
    <source>
        <dbReference type="PROSITE" id="PS50089"/>
    </source>
</evidence>
<evidence type="ECO:0000256" key="6">
    <source>
        <dbReference type="ARBA" id="ARBA00022723"/>
    </source>
</evidence>
<dbReference type="PANTHER" id="PTHR45977">
    <property type="entry name" value="TARGET OF ERK KINASE MPK-1"/>
    <property type="match status" value="1"/>
</dbReference>
<protein>
    <recommendedName>
        <fullName evidence="3">RING-type E3 ubiquitin transferase</fullName>
        <ecNumber evidence="3">2.3.2.27</ecNumber>
    </recommendedName>
</protein>
<evidence type="ECO:0000256" key="12">
    <source>
        <dbReference type="PROSITE-ProRule" id="PRU00175"/>
    </source>
</evidence>
<dbReference type="EC" id="2.3.2.27" evidence="3"/>
<keyword evidence="9" id="KW-0862">Zinc</keyword>
<keyword evidence="8" id="KW-0833">Ubl conjugation pathway</keyword>
<dbReference type="Proteomes" id="UP000193642">
    <property type="component" value="Unassembled WGS sequence"/>
</dbReference>
<evidence type="ECO:0000256" key="3">
    <source>
        <dbReference type="ARBA" id="ARBA00012483"/>
    </source>
</evidence>
<dbReference type="GO" id="GO:0016020">
    <property type="term" value="C:membrane"/>
    <property type="evidence" value="ECO:0007669"/>
    <property type="project" value="UniProtKB-SubCell"/>
</dbReference>
<gene>
    <name evidence="14" type="ORF">BCR33DRAFT_196936</name>
</gene>
<dbReference type="EMBL" id="MCGO01000020">
    <property type="protein sequence ID" value="ORY45232.1"/>
    <property type="molecule type" value="Genomic_DNA"/>
</dbReference>
<keyword evidence="10" id="KW-1133">Transmembrane helix</keyword>
<sequence>MDLDYSVDYGGYSLACRFYLHNDEPAAVFIRVWKRYLLLDCWCSWYTLSRWRSWYKQMEQLRARRESMLRGIVDGVDIGPLVAAELYAREGVPRNGGEFTRRTRDSREDLDPVLLAMMNSAASDFWQPVDPAALRTAAGEVGVKQEEWDQMRVYVYEGRGEEKVKEIDPEGEIPRAADVPEALEPSIANERECVICFSGYEAGEIVRQLHCGHEFHDECISKWMKSRNEGGQGKRTCPLCVSEVHV</sequence>
<evidence type="ECO:0000256" key="2">
    <source>
        <dbReference type="ARBA" id="ARBA00004141"/>
    </source>
</evidence>
<evidence type="ECO:0000256" key="8">
    <source>
        <dbReference type="ARBA" id="ARBA00022786"/>
    </source>
</evidence>
<dbReference type="PANTHER" id="PTHR45977:SF4">
    <property type="entry name" value="RING-TYPE DOMAIN-CONTAINING PROTEIN"/>
    <property type="match status" value="1"/>
</dbReference>
<evidence type="ECO:0000256" key="7">
    <source>
        <dbReference type="ARBA" id="ARBA00022771"/>
    </source>
</evidence>
<comment type="subcellular location">
    <subcellularLocation>
        <location evidence="2">Membrane</location>
        <topology evidence="2">Multi-pass membrane protein</topology>
    </subcellularLocation>
</comment>
<organism evidence="14 15">
    <name type="scientific">Rhizoclosmatium globosum</name>
    <dbReference type="NCBI Taxonomy" id="329046"/>
    <lineage>
        <taxon>Eukaryota</taxon>
        <taxon>Fungi</taxon>
        <taxon>Fungi incertae sedis</taxon>
        <taxon>Chytridiomycota</taxon>
        <taxon>Chytridiomycota incertae sedis</taxon>
        <taxon>Chytridiomycetes</taxon>
        <taxon>Chytridiales</taxon>
        <taxon>Chytriomycetaceae</taxon>
        <taxon>Rhizoclosmatium</taxon>
    </lineage>
</organism>
<keyword evidence="15" id="KW-1185">Reference proteome</keyword>
<evidence type="ECO:0000313" key="15">
    <source>
        <dbReference type="Proteomes" id="UP000193642"/>
    </source>
</evidence>
<dbReference type="InterPro" id="IPR001841">
    <property type="entry name" value="Znf_RING"/>
</dbReference>
<dbReference type="Gene3D" id="3.30.40.10">
    <property type="entry name" value="Zinc/RING finger domain, C3HC4 (zinc finger)"/>
    <property type="match status" value="1"/>
</dbReference>
<dbReference type="GO" id="GO:0008270">
    <property type="term" value="F:zinc ion binding"/>
    <property type="evidence" value="ECO:0007669"/>
    <property type="project" value="UniProtKB-KW"/>
</dbReference>
<feature type="domain" description="RING-type" evidence="13">
    <location>
        <begin position="193"/>
        <end position="240"/>
    </location>
</feature>
<keyword evidence="4" id="KW-0808">Transferase</keyword>
<evidence type="ECO:0000256" key="4">
    <source>
        <dbReference type="ARBA" id="ARBA00022679"/>
    </source>
</evidence>
<comment type="catalytic activity">
    <reaction evidence="1">
        <text>S-ubiquitinyl-[E2 ubiquitin-conjugating enzyme]-L-cysteine + [acceptor protein]-L-lysine = [E2 ubiquitin-conjugating enzyme]-L-cysteine + N(6)-ubiquitinyl-[acceptor protein]-L-lysine.</text>
        <dbReference type="EC" id="2.3.2.27"/>
    </reaction>
</comment>
<evidence type="ECO:0000313" key="14">
    <source>
        <dbReference type="EMBL" id="ORY45232.1"/>
    </source>
</evidence>
<comment type="caution">
    <text evidence="14">The sequence shown here is derived from an EMBL/GenBank/DDBJ whole genome shotgun (WGS) entry which is preliminary data.</text>
</comment>
<keyword evidence="5" id="KW-0812">Transmembrane</keyword>
<dbReference type="Pfam" id="PF13639">
    <property type="entry name" value="zf-RING_2"/>
    <property type="match status" value="1"/>
</dbReference>
<evidence type="ECO:0000256" key="11">
    <source>
        <dbReference type="ARBA" id="ARBA00023136"/>
    </source>
</evidence>
<evidence type="ECO:0000256" key="10">
    <source>
        <dbReference type="ARBA" id="ARBA00022989"/>
    </source>
</evidence>
<dbReference type="SMART" id="SM00184">
    <property type="entry name" value="RING"/>
    <property type="match status" value="1"/>
</dbReference>
<dbReference type="GO" id="GO:0006511">
    <property type="term" value="P:ubiquitin-dependent protein catabolic process"/>
    <property type="evidence" value="ECO:0007669"/>
    <property type="project" value="TreeGrafter"/>
</dbReference>
<dbReference type="STRING" id="329046.A0A1Y2CDY0"/>
<dbReference type="OrthoDB" id="2156241at2759"/>
<evidence type="ECO:0000256" key="1">
    <source>
        <dbReference type="ARBA" id="ARBA00000900"/>
    </source>
</evidence>
<accession>A0A1Y2CDY0</accession>
<dbReference type="GO" id="GO:0061630">
    <property type="term" value="F:ubiquitin protein ligase activity"/>
    <property type="evidence" value="ECO:0007669"/>
    <property type="project" value="UniProtKB-EC"/>
</dbReference>
<keyword evidence="6" id="KW-0479">Metal-binding</keyword>
<evidence type="ECO:0000256" key="5">
    <source>
        <dbReference type="ARBA" id="ARBA00022692"/>
    </source>
</evidence>
<keyword evidence="7 12" id="KW-0863">Zinc-finger</keyword>
<proteinExistence type="predicted"/>
<name>A0A1Y2CDY0_9FUNG</name>
<dbReference type="GO" id="GO:0016567">
    <property type="term" value="P:protein ubiquitination"/>
    <property type="evidence" value="ECO:0007669"/>
    <property type="project" value="TreeGrafter"/>
</dbReference>
<keyword evidence="11" id="KW-0472">Membrane</keyword>
<dbReference type="InterPro" id="IPR013083">
    <property type="entry name" value="Znf_RING/FYVE/PHD"/>
</dbReference>
<reference evidence="14 15" key="1">
    <citation type="submission" date="2016-07" db="EMBL/GenBank/DDBJ databases">
        <title>Pervasive Adenine N6-methylation of Active Genes in Fungi.</title>
        <authorList>
            <consortium name="DOE Joint Genome Institute"/>
            <person name="Mondo S.J."/>
            <person name="Dannebaum R.O."/>
            <person name="Kuo R.C."/>
            <person name="Labutti K."/>
            <person name="Haridas S."/>
            <person name="Kuo A."/>
            <person name="Salamov A."/>
            <person name="Ahrendt S.R."/>
            <person name="Lipzen A."/>
            <person name="Sullivan W."/>
            <person name="Andreopoulos W.B."/>
            <person name="Clum A."/>
            <person name="Lindquist E."/>
            <person name="Daum C."/>
            <person name="Ramamoorthy G.K."/>
            <person name="Gryganskyi A."/>
            <person name="Culley D."/>
            <person name="Magnuson J.K."/>
            <person name="James T.Y."/>
            <person name="O'Malley M.A."/>
            <person name="Stajich J.E."/>
            <person name="Spatafora J.W."/>
            <person name="Visel A."/>
            <person name="Grigoriev I.V."/>
        </authorList>
    </citation>
    <scope>NUCLEOTIDE SEQUENCE [LARGE SCALE GENOMIC DNA]</scope>
    <source>
        <strain evidence="14 15">JEL800</strain>
    </source>
</reference>